<dbReference type="InterPro" id="IPR032350">
    <property type="entry name" value="Nbr1_FW"/>
</dbReference>
<keyword evidence="2" id="KW-0732">Signal</keyword>
<evidence type="ECO:0000256" key="2">
    <source>
        <dbReference type="SAM" id="SignalP"/>
    </source>
</evidence>
<evidence type="ECO:0000313" key="5">
    <source>
        <dbReference type="EMBL" id="KPL81629.1"/>
    </source>
</evidence>
<reference evidence="5 6" key="2">
    <citation type="submission" date="2015-07" db="EMBL/GenBank/DDBJ databases">
        <title>Genome sequence of Levilinea saccharolytica DSM 16555.</title>
        <authorList>
            <person name="Hemp J."/>
            <person name="Ward L.M."/>
            <person name="Pace L.A."/>
            <person name="Fischer W.W."/>
        </authorList>
    </citation>
    <scope>NUCLEOTIDE SEQUENCE [LARGE SCALE GENOMIC DNA]</scope>
    <source>
        <strain evidence="5 6">KIBI-1</strain>
    </source>
</reference>
<dbReference type="RefSeq" id="WP_062419825.1">
    <property type="nucleotide sequence ID" value="NZ_BBXZ01000183.1"/>
</dbReference>
<dbReference type="Pfam" id="PF16158">
    <property type="entry name" value="N_BRCA1_IG"/>
    <property type="match status" value="1"/>
</dbReference>
<feature type="compositionally biased region" description="Polar residues" evidence="1">
    <location>
        <begin position="81"/>
        <end position="90"/>
    </location>
</feature>
<keyword evidence="6" id="KW-1185">Reference proteome</keyword>
<dbReference type="EMBL" id="DF967975">
    <property type="protein sequence ID" value="GAP19556.1"/>
    <property type="molecule type" value="Genomic_DNA"/>
</dbReference>
<protein>
    <recommendedName>
        <fullName evidence="3">Nbr1 FW domain-containing protein</fullName>
    </recommendedName>
</protein>
<feature type="region of interest" description="Disordered" evidence="1">
    <location>
        <begin position="69"/>
        <end position="107"/>
    </location>
</feature>
<dbReference type="OrthoDB" id="159249at2"/>
<feature type="compositionally biased region" description="Low complexity" evidence="1">
    <location>
        <begin position="92"/>
        <end position="107"/>
    </location>
</feature>
<dbReference type="EMBL" id="LGCM01000037">
    <property type="protein sequence ID" value="KPL81629.1"/>
    <property type="molecule type" value="Genomic_DNA"/>
</dbReference>
<dbReference type="Gene3D" id="2.60.40.10">
    <property type="entry name" value="Immunoglobulins"/>
    <property type="match status" value="1"/>
</dbReference>
<evidence type="ECO:0000313" key="4">
    <source>
        <dbReference type="EMBL" id="GAP19556.1"/>
    </source>
</evidence>
<feature type="domain" description="Nbr1 FW" evidence="3">
    <location>
        <begin position="144"/>
        <end position="248"/>
    </location>
</feature>
<dbReference type="Proteomes" id="UP000050501">
    <property type="component" value="Unassembled WGS sequence"/>
</dbReference>
<accession>A0A0M9U3A2</accession>
<feature type="chain" id="PRO_5007418519" description="Nbr1 FW domain-containing protein" evidence="2">
    <location>
        <begin position="22"/>
        <end position="425"/>
    </location>
</feature>
<dbReference type="STRING" id="229921.ADN01_09855"/>
<evidence type="ECO:0000259" key="3">
    <source>
        <dbReference type="Pfam" id="PF16158"/>
    </source>
</evidence>
<dbReference type="AlphaFoldDB" id="A0A0M9U3A2"/>
<feature type="region of interest" description="Disordered" evidence="1">
    <location>
        <begin position="280"/>
        <end position="302"/>
    </location>
</feature>
<feature type="signal peptide" evidence="2">
    <location>
        <begin position="1"/>
        <end position="21"/>
    </location>
</feature>
<organism evidence="4">
    <name type="scientific">Levilinea saccharolytica</name>
    <dbReference type="NCBI Taxonomy" id="229921"/>
    <lineage>
        <taxon>Bacteria</taxon>
        <taxon>Bacillati</taxon>
        <taxon>Chloroflexota</taxon>
        <taxon>Anaerolineae</taxon>
        <taxon>Anaerolineales</taxon>
        <taxon>Anaerolineaceae</taxon>
        <taxon>Levilinea</taxon>
    </lineage>
</organism>
<evidence type="ECO:0000256" key="1">
    <source>
        <dbReference type="SAM" id="MobiDB-lite"/>
    </source>
</evidence>
<dbReference type="InterPro" id="IPR013783">
    <property type="entry name" value="Ig-like_fold"/>
</dbReference>
<evidence type="ECO:0000313" key="6">
    <source>
        <dbReference type="Proteomes" id="UP000050501"/>
    </source>
</evidence>
<dbReference type="PANTHER" id="PTHR20930">
    <property type="entry name" value="OVARIAN CARCINOMA ANTIGEN CA125-RELATED"/>
    <property type="match status" value="1"/>
</dbReference>
<dbReference type="PROSITE" id="PS51257">
    <property type="entry name" value="PROKAR_LIPOPROTEIN"/>
    <property type="match status" value="1"/>
</dbReference>
<gene>
    <name evidence="5" type="ORF">ADN01_09855</name>
    <name evidence="4" type="ORF">LSAC_03466</name>
</gene>
<feature type="compositionally biased region" description="Polar residues" evidence="1">
    <location>
        <begin position="280"/>
        <end position="294"/>
    </location>
</feature>
<reference evidence="4" key="1">
    <citation type="journal article" date="2015" name="Genome Announc.">
        <title>Draft Genome Sequences of Anaerolinea thermolimosa IMO-1, Bellilinea caldifistulae GOMI-1, Leptolinea tardivitalis YMTK-2, Levilinea saccharolytica KIBI-1, Longilinea arvoryzae KOME-1, Previously Described as Members of the Class Anaerolineae (Chloroflexi).</title>
        <authorList>
            <person name="Matsuura N."/>
            <person name="Tourlousse M.D."/>
            <person name="Ohashi A."/>
            <person name="Hugenholtz P."/>
            <person name="Sekiguchi Y."/>
        </authorList>
    </citation>
    <scope>NUCLEOTIDE SEQUENCE</scope>
    <source>
        <strain evidence="4">KIBI-1</strain>
    </source>
</reference>
<dbReference type="CDD" id="cd14947">
    <property type="entry name" value="NBR1_like"/>
    <property type="match status" value="1"/>
</dbReference>
<name>A0A0M9U3A2_9CHLR</name>
<dbReference type="PANTHER" id="PTHR20930:SF0">
    <property type="entry name" value="PROTEIN ILRUN"/>
    <property type="match status" value="1"/>
</dbReference>
<proteinExistence type="predicted"/>
<sequence>MLKRISPTFLMVLVVILSLSACNLPGMPADGGSLDPNAMNTAVVQTVSAQQTQFAFDSLVQELTRVAQTTPDAGEAPSGGFTATPTSIPSMTLAPSQTLPPTQTLAPTSTAVPTLTAVPWTPTPIATNTIAVPCYRAQFISDVTIPDGTKMQANQSFTKTWRLKNSGSCNWTNEFDLVFDSGNAMSGPASQKLPATIRPGDSVDLSVSLKAPSSSGSYTGNWKLRSSNGVLFGLGANANNPFWVKIEVGDTDPGSWDSDHPRDFAYNYCQAIWRTSKGQISCPSDGDNTSTGSVRRSKTPKLEDGYQEDEMAIIVAPNSGDSGYIVGRFPALKIRDGDHFRTTVGCMNEATDCDVTFRVSYALEGETSTKNLGSWDEEYDGDWTTIDIDLSEFAGKRIELYLRVNNNGSSKDDRVFWLVPVVFKP</sequence>